<name>A0ABZ1N327_9NOCA</name>
<proteinExistence type="predicted"/>
<evidence type="ECO:0000313" key="3">
    <source>
        <dbReference type="EMBL" id="WTY34321.1"/>
    </source>
</evidence>
<dbReference type="EMBL" id="CP109527">
    <property type="protein sequence ID" value="WTY34321.1"/>
    <property type="molecule type" value="Genomic_DNA"/>
</dbReference>
<dbReference type="Proteomes" id="UP001621418">
    <property type="component" value="Chromosome"/>
</dbReference>
<organism evidence="3 4">
    <name type="scientific">Nocardia salmonicida</name>
    <dbReference type="NCBI Taxonomy" id="53431"/>
    <lineage>
        <taxon>Bacteria</taxon>
        <taxon>Bacillati</taxon>
        <taxon>Actinomycetota</taxon>
        <taxon>Actinomycetes</taxon>
        <taxon>Mycobacteriales</taxon>
        <taxon>Nocardiaceae</taxon>
        <taxon>Nocardia</taxon>
    </lineage>
</organism>
<sequence>MKHRSLVTLACSALVLTSPVSATATAEPIPSVNNWNCKPLSNSAFPRPIVLIHGIFGDIEDWRAEIDDLTTRGACVFAENYGAHASTGYALNGLAPLAQSEDELSLFVDEVRAHTESARVDLVGHSEGGLLAGALSRRLGPSGVHTVVLLAPATHGAGLSGTTDLLHGLGIEATVDDMLRATACPACADMATGSAYRQKNNKPPLAATGVNYHILALRDDAVVSPGGTASFIEEPGVENRYADELWPGSAFQHPTLPQQRPVVDWVRHKLQRQ</sequence>
<gene>
    <name evidence="3" type="ORF">OG308_23770</name>
</gene>
<evidence type="ECO:0000259" key="2">
    <source>
        <dbReference type="Pfam" id="PF00561"/>
    </source>
</evidence>
<dbReference type="Pfam" id="PF00561">
    <property type="entry name" value="Abhydrolase_1"/>
    <property type="match status" value="1"/>
</dbReference>
<reference evidence="3 4" key="1">
    <citation type="submission" date="2022-10" db="EMBL/GenBank/DDBJ databases">
        <title>The complete genomes of actinobacterial strains from the NBC collection.</title>
        <authorList>
            <person name="Joergensen T.S."/>
            <person name="Alvarez Arevalo M."/>
            <person name="Sterndorff E.B."/>
            <person name="Faurdal D."/>
            <person name="Vuksanovic O."/>
            <person name="Mourched A.-S."/>
            <person name="Charusanti P."/>
            <person name="Shaw S."/>
            <person name="Blin K."/>
            <person name="Weber T."/>
        </authorList>
    </citation>
    <scope>NUCLEOTIDE SEQUENCE [LARGE SCALE GENOMIC DNA]</scope>
    <source>
        <strain evidence="3 4">NBC_01413</strain>
    </source>
</reference>
<dbReference type="GO" id="GO:0016787">
    <property type="term" value="F:hydrolase activity"/>
    <property type="evidence" value="ECO:0007669"/>
    <property type="project" value="UniProtKB-KW"/>
</dbReference>
<keyword evidence="1" id="KW-0732">Signal</keyword>
<feature type="chain" id="PRO_5046842427" evidence="1">
    <location>
        <begin position="27"/>
        <end position="273"/>
    </location>
</feature>
<dbReference type="RefSeq" id="WP_405146597.1">
    <property type="nucleotide sequence ID" value="NZ_CP109527.1"/>
</dbReference>
<feature type="signal peptide" evidence="1">
    <location>
        <begin position="1"/>
        <end position="26"/>
    </location>
</feature>
<evidence type="ECO:0000313" key="4">
    <source>
        <dbReference type="Proteomes" id="UP001621418"/>
    </source>
</evidence>
<evidence type="ECO:0000256" key="1">
    <source>
        <dbReference type="SAM" id="SignalP"/>
    </source>
</evidence>
<dbReference type="InterPro" id="IPR029058">
    <property type="entry name" value="AB_hydrolase_fold"/>
</dbReference>
<dbReference type="SUPFAM" id="SSF53474">
    <property type="entry name" value="alpha/beta-Hydrolases"/>
    <property type="match status" value="1"/>
</dbReference>
<keyword evidence="3" id="KW-0378">Hydrolase</keyword>
<keyword evidence="4" id="KW-1185">Reference proteome</keyword>
<accession>A0ABZ1N327</accession>
<feature type="domain" description="AB hydrolase-1" evidence="2">
    <location>
        <begin position="48"/>
        <end position="197"/>
    </location>
</feature>
<dbReference type="Gene3D" id="3.40.50.1820">
    <property type="entry name" value="alpha/beta hydrolase"/>
    <property type="match status" value="1"/>
</dbReference>
<protein>
    <submittedName>
        <fullName evidence="3">Alpha/beta fold hydrolase</fullName>
    </submittedName>
</protein>
<dbReference type="InterPro" id="IPR000073">
    <property type="entry name" value="AB_hydrolase_1"/>
</dbReference>